<protein>
    <submittedName>
        <fullName evidence="1">Uncharacterized protein</fullName>
    </submittedName>
</protein>
<name>Z4WZZ0_9PORP</name>
<dbReference type="Proteomes" id="UP000023482">
    <property type="component" value="Unassembled WGS sequence"/>
</dbReference>
<evidence type="ECO:0000313" key="2">
    <source>
        <dbReference type="Proteomes" id="UP000023482"/>
    </source>
</evidence>
<comment type="caution">
    <text evidence="1">The sequence shown here is derived from an EMBL/GenBank/DDBJ whole genome shotgun (WGS) entry which is preliminary data.</text>
</comment>
<gene>
    <name evidence="1" type="ORF">HMPREF0636_1105</name>
</gene>
<dbReference type="EMBL" id="JDFF01000008">
    <property type="protein sequence ID" value="EWC93290.1"/>
    <property type="molecule type" value="Genomic_DNA"/>
</dbReference>
<accession>Z4WZZ0</accession>
<reference evidence="1 2" key="1">
    <citation type="submission" date="2014-01" db="EMBL/GenBank/DDBJ databases">
        <authorList>
            <person name="Durkin A.S."/>
            <person name="McCorrison J."/>
            <person name="Torralba M."/>
            <person name="Gillis M."/>
            <person name="Haft D.H."/>
            <person name="Methe B."/>
            <person name="Sutton G."/>
            <person name="Nelson K.E."/>
        </authorList>
    </citation>
    <scope>NUCLEOTIDE SEQUENCE [LARGE SCALE GENOMIC DNA]</scope>
    <source>
        <strain evidence="1 2">ATCC 51270</strain>
    </source>
</reference>
<sequence>MNEEMDYRTTQATDREAKKLAHKMVERHSDDTVALIVICAKRMECGRIRFDATCHGSTIDVLHALRSLMQQIDGGNEMILATSRLILERREAEDNEEE</sequence>
<evidence type="ECO:0000313" key="1">
    <source>
        <dbReference type="EMBL" id="EWC93290.1"/>
    </source>
</evidence>
<dbReference type="PATRIC" id="fig|887901.3.peg.263"/>
<dbReference type="AlphaFoldDB" id="Z4WZZ0"/>
<keyword evidence="2" id="KW-1185">Reference proteome</keyword>
<organism evidence="1 2">
    <name type="scientific">Porphyromonas catoniae ATCC 51270</name>
    <dbReference type="NCBI Taxonomy" id="887901"/>
    <lineage>
        <taxon>Bacteria</taxon>
        <taxon>Pseudomonadati</taxon>
        <taxon>Bacteroidota</taxon>
        <taxon>Bacteroidia</taxon>
        <taxon>Bacteroidales</taxon>
        <taxon>Porphyromonadaceae</taxon>
        <taxon>Porphyromonas</taxon>
    </lineage>
</organism>
<proteinExistence type="predicted"/>